<evidence type="ECO:0000313" key="1">
    <source>
        <dbReference type="EMBL" id="MFC5475723.1"/>
    </source>
</evidence>
<name>A0ABW0MBX7_9BURK</name>
<evidence type="ECO:0000313" key="2">
    <source>
        <dbReference type="Proteomes" id="UP001596045"/>
    </source>
</evidence>
<sequence>MLWQWNEYVALIDAEHVALSAPPQTRQRKDADLQPPVRCRHEGNPAAALATLLQGVQPSLLAKRQRLQVLLGYPWASSVVLPWQPGLAGNDASWSGYAQGLLREQGFESPLRVRVERAGFGQARLAFAADAALLDGIAAQIVEAGWYLSGCRDLMSATLLRYRRQLMAADYTLTIVEPGAVTTLVRSEREWRDVATLVLADGQSASEALGATELLTQQAQQTPPANRYWSGTVDAAAVSMQADAIWLGSPLLQKEAA</sequence>
<dbReference type="EMBL" id="JBHSMT010000028">
    <property type="protein sequence ID" value="MFC5475723.1"/>
    <property type="molecule type" value="Genomic_DNA"/>
</dbReference>
<reference evidence="2" key="1">
    <citation type="journal article" date="2019" name="Int. J. Syst. Evol. Microbiol.">
        <title>The Global Catalogue of Microorganisms (GCM) 10K type strain sequencing project: providing services to taxonomists for standard genome sequencing and annotation.</title>
        <authorList>
            <consortium name="The Broad Institute Genomics Platform"/>
            <consortium name="The Broad Institute Genome Sequencing Center for Infectious Disease"/>
            <person name="Wu L."/>
            <person name="Ma J."/>
        </authorList>
    </citation>
    <scope>NUCLEOTIDE SEQUENCE [LARGE SCALE GENOMIC DNA]</scope>
    <source>
        <strain evidence="2">JCM 17066</strain>
    </source>
</reference>
<comment type="caution">
    <text evidence="1">The sequence shown here is derived from an EMBL/GenBank/DDBJ whole genome shotgun (WGS) entry which is preliminary data.</text>
</comment>
<protein>
    <submittedName>
        <fullName evidence="1">Uncharacterized protein</fullName>
    </submittedName>
</protein>
<dbReference type="RefSeq" id="WP_378999281.1">
    <property type="nucleotide sequence ID" value="NZ_JBHSMT010000028.1"/>
</dbReference>
<dbReference type="Proteomes" id="UP001596045">
    <property type="component" value="Unassembled WGS sequence"/>
</dbReference>
<gene>
    <name evidence="1" type="ORF">ACFPM8_17305</name>
</gene>
<proteinExistence type="predicted"/>
<keyword evidence="2" id="KW-1185">Reference proteome</keyword>
<accession>A0ABW0MBX7</accession>
<organism evidence="1 2">
    <name type="scientific">Paraherbaspirillum soli</name>
    <dbReference type="NCBI Taxonomy" id="631222"/>
    <lineage>
        <taxon>Bacteria</taxon>
        <taxon>Pseudomonadati</taxon>
        <taxon>Pseudomonadota</taxon>
        <taxon>Betaproteobacteria</taxon>
        <taxon>Burkholderiales</taxon>
        <taxon>Oxalobacteraceae</taxon>
        <taxon>Paraherbaspirillum</taxon>
    </lineage>
</organism>